<dbReference type="GeneID" id="66116625"/>
<gene>
    <name evidence="10" type="primary">ALD5</name>
    <name evidence="10" type="ORF">KQ657_003251</name>
</gene>
<dbReference type="Gene3D" id="3.40.309.10">
    <property type="entry name" value="Aldehyde Dehydrogenase, Chain A, domain 2"/>
    <property type="match status" value="1"/>
</dbReference>
<dbReference type="AlphaFoldDB" id="A0A9P7VDG7"/>
<dbReference type="InterPro" id="IPR016163">
    <property type="entry name" value="Ald_DH_C"/>
</dbReference>
<evidence type="ECO:0000313" key="11">
    <source>
        <dbReference type="Proteomes" id="UP000790833"/>
    </source>
</evidence>
<evidence type="ECO:0000256" key="7">
    <source>
        <dbReference type="PROSITE-ProRule" id="PRU10007"/>
    </source>
</evidence>
<dbReference type="CDD" id="cd07091">
    <property type="entry name" value="ALDH_F1-2_Ald2-like"/>
    <property type="match status" value="1"/>
</dbReference>
<dbReference type="InterPro" id="IPR016161">
    <property type="entry name" value="Ald_DH/histidinol_DH"/>
</dbReference>
<proteinExistence type="inferred from homology"/>
<dbReference type="PROSITE" id="PS00070">
    <property type="entry name" value="ALDEHYDE_DEHYDR_CYS"/>
    <property type="match status" value="1"/>
</dbReference>
<evidence type="ECO:0000256" key="4">
    <source>
        <dbReference type="ARBA" id="ARBA00037885"/>
    </source>
</evidence>
<name>A0A9P7VDG7_9ASCO</name>
<dbReference type="Pfam" id="PF00171">
    <property type="entry name" value="Aldedh"/>
    <property type="match status" value="1"/>
</dbReference>
<dbReference type="GO" id="GO:0005739">
    <property type="term" value="C:mitochondrion"/>
    <property type="evidence" value="ECO:0007669"/>
    <property type="project" value="UniProtKB-ARBA"/>
</dbReference>
<evidence type="ECO:0000256" key="1">
    <source>
        <dbReference type="ARBA" id="ARBA00009986"/>
    </source>
</evidence>
<dbReference type="FunFam" id="3.40.605.10:FF:000026">
    <property type="entry name" value="Aldehyde dehydrogenase, putative"/>
    <property type="match status" value="1"/>
</dbReference>
<dbReference type="PANTHER" id="PTHR11699">
    <property type="entry name" value="ALDEHYDE DEHYDROGENASE-RELATED"/>
    <property type="match status" value="1"/>
</dbReference>
<keyword evidence="2 8" id="KW-0560">Oxidoreductase</keyword>
<evidence type="ECO:0000256" key="8">
    <source>
        <dbReference type="RuleBase" id="RU003345"/>
    </source>
</evidence>
<organism evidence="10 11">
    <name type="scientific">Scheffersomyces spartinae</name>
    <dbReference type="NCBI Taxonomy" id="45513"/>
    <lineage>
        <taxon>Eukaryota</taxon>
        <taxon>Fungi</taxon>
        <taxon>Dikarya</taxon>
        <taxon>Ascomycota</taxon>
        <taxon>Saccharomycotina</taxon>
        <taxon>Pichiomycetes</taxon>
        <taxon>Debaryomycetaceae</taxon>
        <taxon>Scheffersomyces</taxon>
    </lineage>
</organism>
<comment type="pathway">
    <text evidence="4">Alcohol metabolism; ethanol degradation; acetate from ethanol: step 2/2.</text>
</comment>
<evidence type="ECO:0000256" key="6">
    <source>
        <dbReference type="ARBA" id="ARBA00069627"/>
    </source>
</evidence>
<feature type="active site" evidence="7">
    <location>
        <position position="294"/>
    </location>
</feature>
<comment type="similarity">
    <text evidence="1 8">Belongs to the aldehyde dehydrogenase family.</text>
</comment>
<protein>
    <recommendedName>
        <fullName evidence="6">Aldehyde dehydrogenase 5, mitochondrial</fullName>
    </recommendedName>
</protein>
<dbReference type="PROSITE" id="PS00687">
    <property type="entry name" value="ALDEHYDE_DEHYDR_GLU"/>
    <property type="match status" value="1"/>
</dbReference>
<evidence type="ECO:0000256" key="3">
    <source>
        <dbReference type="ARBA" id="ARBA00023027"/>
    </source>
</evidence>
<accession>A0A9P7VDG7</accession>
<dbReference type="FunFam" id="3.40.605.10:FF:000011">
    <property type="entry name" value="ALD5p Mitochondrial aldehyde dehydrogenase"/>
    <property type="match status" value="1"/>
</dbReference>
<dbReference type="GO" id="GO:0004029">
    <property type="term" value="F:aldehyde dehydrogenase (NAD+) activity"/>
    <property type="evidence" value="ECO:0007669"/>
    <property type="project" value="UniProtKB-ARBA"/>
</dbReference>
<dbReference type="InterPro" id="IPR015590">
    <property type="entry name" value="Aldehyde_DH_dom"/>
</dbReference>
<dbReference type="FunFam" id="3.40.309.10:FF:000001">
    <property type="entry name" value="Mitochondrial aldehyde dehydrogenase 2"/>
    <property type="match status" value="1"/>
</dbReference>
<evidence type="ECO:0000259" key="9">
    <source>
        <dbReference type="Pfam" id="PF00171"/>
    </source>
</evidence>
<dbReference type="GO" id="GO:0019413">
    <property type="term" value="P:acetate biosynthetic process"/>
    <property type="evidence" value="ECO:0007669"/>
    <property type="project" value="UniProtKB-ARBA"/>
</dbReference>
<dbReference type="InterPro" id="IPR016162">
    <property type="entry name" value="Ald_DH_N"/>
</dbReference>
<dbReference type="InterPro" id="IPR016160">
    <property type="entry name" value="Ald_DH_CS_CYS"/>
</dbReference>
<evidence type="ECO:0000313" key="10">
    <source>
        <dbReference type="EMBL" id="KAG7195488.1"/>
    </source>
</evidence>
<dbReference type="EMBL" id="JAHMUF010000003">
    <property type="protein sequence ID" value="KAG7195488.1"/>
    <property type="molecule type" value="Genomic_DNA"/>
</dbReference>
<dbReference type="Proteomes" id="UP000790833">
    <property type="component" value="Unassembled WGS sequence"/>
</dbReference>
<feature type="domain" description="Aldehyde dehydrogenase" evidence="9">
    <location>
        <begin position="61"/>
        <end position="517"/>
    </location>
</feature>
<evidence type="ECO:0000256" key="5">
    <source>
        <dbReference type="ARBA" id="ARBA00053679"/>
    </source>
</evidence>
<dbReference type="InterPro" id="IPR029510">
    <property type="entry name" value="Ald_DH_CS_GLU"/>
</dbReference>
<dbReference type="RefSeq" id="XP_043051033.1">
    <property type="nucleotide sequence ID" value="XM_043193981.1"/>
</dbReference>
<sequence>MLRSATASRNLFTTGVSKRIAPAVLRFYSSLPLSVPVTLPNGTTYEQPTGLFINNEFVLPKQKKTFEVVSPSTEEEITHVYEAREEDIDVAVDAASKAFASEWSTSDPLVRARALIKLADLVEANAETLAYIESLDNGKSLQCSRGDVALTAAYFRSCAGWSDKITGSLPETGSSHFNYTRREPIGVCGQVIPWNFPLLMAAWKIGPVLATGCTTILKTAESTPLSALYLATLIKESGVPAGVVNIVSGFGKIAGEAIATHQKIKKVAFTGSTATGRHIMRAAANSNLKKVTLELGGKSPNIVFNDADVKRTVQNLVLGILYNTGEVCCAGSRIYIQEGIYDEVLAEFKAAAENVKIGNPFDEDVFMGAQASYAQLSKILKYIEIGKNEGATLVTGGARHGEKGFFVKPTIFADVKEDMQIVKEEIFGPVVTISKFSTVDEVIDLANDSEYGLAAGVHTENINTAIEVSNRLQAGTVWVNTYNDFHPMVPFGGYGQSGIGREMGAEALDNYLQVKAVRVGLQKAT</sequence>
<reference evidence="10" key="1">
    <citation type="submission" date="2021-03" db="EMBL/GenBank/DDBJ databases">
        <authorList>
            <person name="Palmer J.M."/>
        </authorList>
    </citation>
    <scope>NUCLEOTIDE SEQUENCE</scope>
    <source>
        <strain evidence="10">ARV_011</strain>
    </source>
</reference>
<dbReference type="SUPFAM" id="SSF53720">
    <property type="entry name" value="ALDH-like"/>
    <property type="match status" value="1"/>
</dbReference>
<dbReference type="OrthoDB" id="310895at2759"/>
<comment type="caution">
    <text evidence="10">The sequence shown here is derived from an EMBL/GenBank/DDBJ whole genome shotgun (WGS) entry which is preliminary data.</text>
</comment>
<keyword evidence="3" id="KW-0520">NAD</keyword>
<keyword evidence="11" id="KW-1185">Reference proteome</keyword>
<evidence type="ECO:0000256" key="2">
    <source>
        <dbReference type="ARBA" id="ARBA00023002"/>
    </source>
</evidence>
<comment type="function">
    <text evidence="5">Minor mitochondrial aldehyde dehydrogenase isoform. Plays a role in regulation or biosynthesis of electron transport chain components. Involved in the biosynthesis of acetate during anaerobic growth on glucose.</text>
</comment>
<dbReference type="Gene3D" id="3.40.605.10">
    <property type="entry name" value="Aldehyde Dehydrogenase, Chain A, domain 1"/>
    <property type="match status" value="1"/>
</dbReference>